<dbReference type="GO" id="GO:0008236">
    <property type="term" value="F:serine-type peptidase activity"/>
    <property type="evidence" value="ECO:0007669"/>
    <property type="project" value="InterPro"/>
</dbReference>
<dbReference type="GO" id="GO:0006508">
    <property type="term" value="P:proteolysis"/>
    <property type="evidence" value="ECO:0007669"/>
    <property type="project" value="InterPro"/>
</dbReference>
<reference evidence="4 5" key="1">
    <citation type="journal article" date="2012" name="Science">
        <title>The Paleozoic origin of enzymatic lignin decomposition reconstructed from 31 fungal genomes.</title>
        <authorList>
            <person name="Floudas D."/>
            <person name="Binder M."/>
            <person name="Riley R."/>
            <person name="Barry K."/>
            <person name="Blanchette R.A."/>
            <person name="Henrissat B."/>
            <person name="Martinez A.T."/>
            <person name="Otillar R."/>
            <person name="Spatafora J.W."/>
            <person name="Yadav J.S."/>
            <person name="Aerts A."/>
            <person name="Benoit I."/>
            <person name="Boyd A."/>
            <person name="Carlson A."/>
            <person name="Copeland A."/>
            <person name="Coutinho P.M."/>
            <person name="de Vries R.P."/>
            <person name="Ferreira P."/>
            <person name="Findley K."/>
            <person name="Foster B."/>
            <person name="Gaskell J."/>
            <person name="Glotzer D."/>
            <person name="Gorecki P."/>
            <person name="Heitman J."/>
            <person name="Hesse C."/>
            <person name="Hori C."/>
            <person name="Igarashi K."/>
            <person name="Jurgens J.A."/>
            <person name="Kallen N."/>
            <person name="Kersten P."/>
            <person name="Kohler A."/>
            <person name="Kuees U."/>
            <person name="Kumar T.K.A."/>
            <person name="Kuo A."/>
            <person name="LaButti K."/>
            <person name="Larrondo L.F."/>
            <person name="Lindquist E."/>
            <person name="Ling A."/>
            <person name="Lombard V."/>
            <person name="Lucas S."/>
            <person name="Lundell T."/>
            <person name="Martin R."/>
            <person name="McLaughlin D.J."/>
            <person name="Morgenstern I."/>
            <person name="Morin E."/>
            <person name="Murat C."/>
            <person name="Nagy L.G."/>
            <person name="Nolan M."/>
            <person name="Ohm R.A."/>
            <person name="Patyshakuliyeva A."/>
            <person name="Rokas A."/>
            <person name="Ruiz-Duenas F.J."/>
            <person name="Sabat G."/>
            <person name="Salamov A."/>
            <person name="Samejima M."/>
            <person name="Schmutz J."/>
            <person name="Slot J.C."/>
            <person name="St John F."/>
            <person name="Stenlid J."/>
            <person name="Sun H."/>
            <person name="Sun S."/>
            <person name="Syed K."/>
            <person name="Tsang A."/>
            <person name="Wiebenga A."/>
            <person name="Young D."/>
            <person name="Pisabarro A."/>
            <person name="Eastwood D.C."/>
            <person name="Martin F."/>
            <person name="Cullen D."/>
            <person name="Grigoriev I.V."/>
            <person name="Hibbett D.S."/>
        </authorList>
    </citation>
    <scope>NUCLEOTIDE SEQUENCE</scope>
    <source>
        <strain evidence="5">FP-58527</strain>
    </source>
</reference>
<dbReference type="AlphaFoldDB" id="S8DKH6"/>
<dbReference type="Gene3D" id="3.40.50.1820">
    <property type="entry name" value="alpha/beta hydrolase"/>
    <property type="match status" value="1"/>
</dbReference>
<evidence type="ECO:0000313" key="5">
    <source>
        <dbReference type="Proteomes" id="UP000015241"/>
    </source>
</evidence>
<protein>
    <recommendedName>
        <fullName evidence="6">Alpha/beta hydrolase fold-3 domain-containing protein</fullName>
    </recommendedName>
</protein>
<keyword evidence="1" id="KW-0378">Hydrolase</keyword>
<dbReference type="STRING" id="743788.S8DKH6"/>
<dbReference type="Proteomes" id="UP000015241">
    <property type="component" value="Unassembled WGS sequence"/>
</dbReference>
<dbReference type="Pfam" id="PF20434">
    <property type="entry name" value="BD-FAE"/>
    <property type="match status" value="1"/>
</dbReference>
<gene>
    <name evidence="4" type="ORF">FOMPIDRAFT_1136546</name>
</gene>
<organism evidence="4 5">
    <name type="scientific">Fomitopsis schrenkii</name>
    <name type="common">Brown rot fungus</name>
    <dbReference type="NCBI Taxonomy" id="2126942"/>
    <lineage>
        <taxon>Eukaryota</taxon>
        <taxon>Fungi</taxon>
        <taxon>Dikarya</taxon>
        <taxon>Basidiomycota</taxon>
        <taxon>Agaricomycotina</taxon>
        <taxon>Agaricomycetes</taxon>
        <taxon>Polyporales</taxon>
        <taxon>Fomitopsis</taxon>
    </lineage>
</organism>
<dbReference type="InterPro" id="IPR049492">
    <property type="entry name" value="BD-FAE-like_dom"/>
</dbReference>
<feature type="domain" description="Peptidase S9 prolyl oligopeptidase catalytic" evidence="2">
    <location>
        <begin position="258"/>
        <end position="312"/>
    </location>
</feature>
<dbReference type="EMBL" id="KE504288">
    <property type="protein sequence ID" value="EPS93262.1"/>
    <property type="molecule type" value="Genomic_DNA"/>
</dbReference>
<dbReference type="SUPFAM" id="SSF53474">
    <property type="entry name" value="alpha/beta-Hydrolases"/>
    <property type="match status" value="1"/>
</dbReference>
<proteinExistence type="predicted"/>
<dbReference type="InterPro" id="IPR029058">
    <property type="entry name" value="AB_hydrolase_fold"/>
</dbReference>
<dbReference type="InterPro" id="IPR001375">
    <property type="entry name" value="Peptidase_S9_cat"/>
</dbReference>
<accession>S8DKH6</accession>
<evidence type="ECO:0000259" key="2">
    <source>
        <dbReference type="Pfam" id="PF00326"/>
    </source>
</evidence>
<dbReference type="InParanoid" id="S8DKH6"/>
<evidence type="ECO:0000313" key="4">
    <source>
        <dbReference type="EMBL" id="EPS93262.1"/>
    </source>
</evidence>
<dbReference type="eggNOG" id="ENOG502S3DF">
    <property type="taxonomic scope" value="Eukaryota"/>
</dbReference>
<evidence type="ECO:0000256" key="1">
    <source>
        <dbReference type="ARBA" id="ARBA00022801"/>
    </source>
</evidence>
<evidence type="ECO:0008006" key="6">
    <source>
        <dbReference type="Google" id="ProtNLM"/>
    </source>
</evidence>
<evidence type="ECO:0000259" key="3">
    <source>
        <dbReference type="Pfam" id="PF20434"/>
    </source>
</evidence>
<feature type="domain" description="BD-FAE-like" evidence="3">
    <location>
        <begin position="22"/>
        <end position="132"/>
    </location>
</feature>
<sequence>MPTVSYSRVGPLDIKLDYETPPSVTNGNLGAIVYLHGGGIIAGSRNDALYPDWMKESVLKNGVIFMGADYRLLYPSTGFDIIDDMKALFSFLASPKFSEHYLPSGITLDASRIALVGASGGAYPAMAAGLYAHPKPKALLLLFGMGGDMLGDGWVKPKDGFMPFPGSESITEASLSHLLDLPPTPVSEAPLTIRSDQTLGDDGNRVGLYMHWWKTGELLDRVVGKRISTDLRGLPAHERFGAVPLDLLPAILQAHLDASFPPTCLVHGELDKVVEPDESKMTFNRLKEVGVTVDLVLVPGAAHALLSPSNPTELAAGAEAAYQKGLSFILTFLSNS</sequence>
<dbReference type="PANTHER" id="PTHR48081">
    <property type="entry name" value="AB HYDROLASE SUPERFAMILY PROTEIN C4A8.06C"/>
    <property type="match status" value="1"/>
</dbReference>
<name>S8DKH6_FOMSC</name>
<dbReference type="OrthoDB" id="19653at2759"/>
<keyword evidence="5" id="KW-1185">Reference proteome</keyword>
<dbReference type="HOGENOM" id="CLU_012494_9_2_1"/>
<dbReference type="PANTHER" id="PTHR48081:SF3">
    <property type="entry name" value="ALPHA_BETA HYDROLASE FOLD-3 DOMAIN-CONTAINING PROTEIN"/>
    <property type="match status" value="1"/>
</dbReference>
<dbReference type="Pfam" id="PF00326">
    <property type="entry name" value="Peptidase_S9"/>
    <property type="match status" value="1"/>
</dbReference>
<dbReference type="InterPro" id="IPR050300">
    <property type="entry name" value="GDXG_lipolytic_enzyme"/>
</dbReference>